<dbReference type="SUPFAM" id="SSF55874">
    <property type="entry name" value="ATPase domain of HSP90 chaperone/DNA topoisomerase II/histidine kinase"/>
    <property type="match status" value="1"/>
</dbReference>
<dbReference type="Pfam" id="PF02518">
    <property type="entry name" value="HATPase_c"/>
    <property type="match status" value="1"/>
</dbReference>
<feature type="domain" description="Histidine kinase" evidence="9">
    <location>
        <begin position="405"/>
        <end position="574"/>
    </location>
</feature>
<gene>
    <name evidence="10" type="ORF">DFP97_105203</name>
</gene>
<evidence type="ECO:0000256" key="5">
    <source>
        <dbReference type="ARBA" id="ARBA00022777"/>
    </source>
</evidence>
<accession>A0A368W404</accession>
<feature type="transmembrane region" description="Helical" evidence="8">
    <location>
        <begin position="285"/>
        <end position="308"/>
    </location>
</feature>
<dbReference type="PANTHER" id="PTHR34220">
    <property type="entry name" value="SENSOR HISTIDINE KINASE YPDA"/>
    <property type="match status" value="1"/>
</dbReference>
<dbReference type="AlphaFoldDB" id="A0A368W404"/>
<dbReference type="GO" id="GO:0005524">
    <property type="term" value="F:ATP binding"/>
    <property type="evidence" value="ECO:0007669"/>
    <property type="project" value="UniProtKB-KW"/>
</dbReference>
<dbReference type="GO" id="GO:0000155">
    <property type="term" value="F:phosphorelay sensor kinase activity"/>
    <property type="evidence" value="ECO:0007669"/>
    <property type="project" value="InterPro"/>
</dbReference>
<evidence type="ECO:0000313" key="11">
    <source>
        <dbReference type="Proteomes" id="UP000252415"/>
    </source>
</evidence>
<evidence type="ECO:0000256" key="2">
    <source>
        <dbReference type="ARBA" id="ARBA00012438"/>
    </source>
</evidence>
<dbReference type="Proteomes" id="UP000252415">
    <property type="component" value="Unassembled WGS sequence"/>
</dbReference>
<keyword evidence="4" id="KW-0547">Nucleotide-binding</keyword>
<organism evidence="10 11">
    <name type="scientific">Paenibacillus prosopidis</name>
    <dbReference type="NCBI Taxonomy" id="630520"/>
    <lineage>
        <taxon>Bacteria</taxon>
        <taxon>Bacillati</taxon>
        <taxon>Bacillota</taxon>
        <taxon>Bacilli</taxon>
        <taxon>Bacillales</taxon>
        <taxon>Paenibacillaceae</taxon>
        <taxon>Paenibacillus</taxon>
    </lineage>
</organism>
<evidence type="ECO:0000256" key="6">
    <source>
        <dbReference type="ARBA" id="ARBA00022840"/>
    </source>
</evidence>
<dbReference type="InterPro" id="IPR003594">
    <property type="entry name" value="HATPase_dom"/>
</dbReference>
<dbReference type="OrthoDB" id="9776552at2"/>
<name>A0A368W404_9BACL</name>
<evidence type="ECO:0000256" key="3">
    <source>
        <dbReference type="ARBA" id="ARBA00022679"/>
    </source>
</evidence>
<dbReference type="PROSITE" id="PS50109">
    <property type="entry name" value="HIS_KIN"/>
    <property type="match status" value="1"/>
</dbReference>
<evidence type="ECO:0000256" key="8">
    <source>
        <dbReference type="SAM" id="Phobius"/>
    </source>
</evidence>
<keyword evidence="6" id="KW-0067">ATP-binding</keyword>
<dbReference type="Gene3D" id="3.30.565.10">
    <property type="entry name" value="Histidine kinase-like ATPase, C-terminal domain"/>
    <property type="match status" value="1"/>
</dbReference>
<protein>
    <recommendedName>
        <fullName evidence="2">histidine kinase</fullName>
        <ecNumber evidence="2">2.7.13.3</ecNumber>
    </recommendedName>
</protein>
<dbReference type="EC" id="2.7.13.3" evidence="2"/>
<keyword evidence="8" id="KW-1133">Transmembrane helix</keyword>
<sequence>MIRLNIFKLIKRPYSLRNRLLVILPLTALTPLILIGSISYYSMHSILENKTKAGILSHLHEVRISLDNTLRQLNHVSQQLAYDGVVGKNLENYLISKTYEKKKLEEEIEKEISMISFTNPDLGLIFYYSNQSGKHFFENFPVNDTVNIDRLPQLMKANLITYFGPHLSLNSLDGRLVFSAIRPVKLDERDDIYVYMETSYKRIDSILGSRDDESGYLHLIVDDQGRIAYSEEKDAFPVGDAYPVMDSSGERAYNGYYAFEENNNQSWKVVTLIRESAYKFEINRWIGQFSFFAVISIAVSCLFAGLLWRTLYHPLRNLILDIRAVKNRKLIVPVRQSDNLEFNLIHGELEHMRLRIANLIDEIAYNEKQKAELEVEKLMNQINPHFLLNTLDTIRWMARSEGQFEIDRLISMLNKLLHYNLGKDGEASINDELEAVANYVRLQEVRYHVNFQVHVQVDSRVMDQNIPRFILQPLVENALYHGLDGDGVIEVEIKQHENAYLLITVKDNGHGMSEEQMGQLMQSKQDKSGKLGMGIGLQYVIRMLKTKYGDQASFHISSEVGRHTTVTLKLPILIKGDAFYEKSVSGG</sequence>
<dbReference type="InterPro" id="IPR004358">
    <property type="entry name" value="Sig_transdc_His_kin-like_C"/>
</dbReference>
<keyword evidence="3" id="KW-0808">Transferase</keyword>
<dbReference type="EMBL" id="QPJD01000005">
    <property type="protein sequence ID" value="RCW49018.1"/>
    <property type="molecule type" value="Genomic_DNA"/>
</dbReference>
<evidence type="ECO:0000256" key="7">
    <source>
        <dbReference type="ARBA" id="ARBA00023012"/>
    </source>
</evidence>
<dbReference type="InterPro" id="IPR050640">
    <property type="entry name" value="Bact_2-comp_sensor_kinase"/>
</dbReference>
<reference evidence="10 11" key="1">
    <citation type="submission" date="2018-07" db="EMBL/GenBank/DDBJ databases">
        <title>Genomic Encyclopedia of Type Strains, Phase III (KMG-III): the genomes of soil and plant-associated and newly described type strains.</title>
        <authorList>
            <person name="Whitman W."/>
        </authorList>
    </citation>
    <scope>NUCLEOTIDE SEQUENCE [LARGE SCALE GENOMIC DNA]</scope>
    <source>
        <strain evidence="10 11">CECT 7506</strain>
    </source>
</reference>
<dbReference type="RefSeq" id="WP_114379764.1">
    <property type="nucleotide sequence ID" value="NZ_QPJD01000005.1"/>
</dbReference>
<dbReference type="PRINTS" id="PR00344">
    <property type="entry name" value="BCTRLSENSOR"/>
</dbReference>
<keyword evidence="11" id="KW-1185">Reference proteome</keyword>
<dbReference type="Pfam" id="PF06580">
    <property type="entry name" value="His_kinase"/>
    <property type="match status" value="1"/>
</dbReference>
<dbReference type="InterPro" id="IPR005467">
    <property type="entry name" value="His_kinase_dom"/>
</dbReference>
<dbReference type="InterPro" id="IPR036890">
    <property type="entry name" value="HATPase_C_sf"/>
</dbReference>
<keyword evidence="8" id="KW-0812">Transmembrane</keyword>
<proteinExistence type="predicted"/>
<dbReference type="GO" id="GO:0016020">
    <property type="term" value="C:membrane"/>
    <property type="evidence" value="ECO:0007669"/>
    <property type="project" value="InterPro"/>
</dbReference>
<keyword evidence="7" id="KW-0902">Two-component regulatory system</keyword>
<dbReference type="InterPro" id="IPR010559">
    <property type="entry name" value="Sig_transdc_His_kin_internal"/>
</dbReference>
<evidence type="ECO:0000313" key="10">
    <source>
        <dbReference type="EMBL" id="RCW49018.1"/>
    </source>
</evidence>
<evidence type="ECO:0000259" key="9">
    <source>
        <dbReference type="PROSITE" id="PS50109"/>
    </source>
</evidence>
<comment type="catalytic activity">
    <reaction evidence="1">
        <text>ATP + protein L-histidine = ADP + protein N-phospho-L-histidine.</text>
        <dbReference type="EC" id="2.7.13.3"/>
    </reaction>
</comment>
<dbReference type="SMART" id="SM00387">
    <property type="entry name" value="HATPase_c"/>
    <property type="match status" value="1"/>
</dbReference>
<dbReference type="PANTHER" id="PTHR34220:SF7">
    <property type="entry name" value="SENSOR HISTIDINE KINASE YPDA"/>
    <property type="match status" value="1"/>
</dbReference>
<keyword evidence="8" id="KW-0472">Membrane</keyword>
<comment type="caution">
    <text evidence="10">The sequence shown here is derived from an EMBL/GenBank/DDBJ whole genome shotgun (WGS) entry which is preliminary data.</text>
</comment>
<feature type="transmembrane region" description="Helical" evidence="8">
    <location>
        <begin position="20"/>
        <end position="41"/>
    </location>
</feature>
<evidence type="ECO:0000256" key="4">
    <source>
        <dbReference type="ARBA" id="ARBA00022741"/>
    </source>
</evidence>
<evidence type="ECO:0000256" key="1">
    <source>
        <dbReference type="ARBA" id="ARBA00000085"/>
    </source>
</evidence>
<keyword evidence="5 10" id="KW-0418">Kinase</keyword>